<comment type="caution">
    <text evidence="1">The sequence shown here is derived from an EMBL/GenBank/DDBJ whole genome shotgun (WGS) entry which is preliminary data.</text>
</comment>
<proteinExistence type="predicted"/>
<evidence type="ECO:0000313" key="1">
    <source>
        <dbReference type="EMBL" id="PUA82449.1"/>
    </source>
</evidence>
<sequence>MQDRIELPTGWQPEGITADGRKLYVGSLADGRILRANPRNGSVHVLSRSGGTGAPSVGIDYDAKRKVLWVAGGPSGEIRAHSATSGALLARYPLPADAEGRFVNDIVVTRNAVYATDSSNAELGVVRLDGRKVPASAPAEVLPVSGDFVLADGFNLNGIVASDDWLLAVQSATGTLFRIDPATGVAKAVDLGGYQLTNGDGLEPDGDTVYVVRNRDNLIAALELDDDRTAGELVDEITSDDFDVPTTAALLCGSLFAVNARFGNPAPTTADYWIIRVEAD</sequence>
<accession>A0A2R7Z2R7</accession>
<reference evidence="1 2" key="1">
    <citation type="submission" date="2018-03" db="EMBL/GenBank/DDBJ databases">
        <authorList>
            <person name="Keele B.F."/>
        </authorList>
    </citation>
    <scope>NUCLEOTIDE SEQUENCE [LARGE SCALE GENOMIC DNA]</scope>
    <source>
        <strain evidence="1 2">IB-3</strain>
    </source>
</reference>
<dbReference type="EMBL" id="PYXZ01000001">
    <property type="protein sequence ID" value="PUA82449.1"/>
    <property type="molecule type" value="Genomic_DNA"/>
</dbReference>
<dbReference type="InterPro" id="IPR053224">
    <property type="entry name" value="Sensory_adhesion_molecule"/>
</dbReference>
<dbReference type="Proteomes" id="UP000244867">
    <property type="component" value="Unassembled WGS sequence"/>
</dbReference>
<dbReference type="Gene3D" id="2.120.10.30">
    <property type="entry name" value="TolB, C-terminal domain"/>
    <property type="match status" value="1"/>
</dbReference>
<dbReference type="PANTHER" id="PTHR31460">
    <property type="match status" value="1"/>
</dbReference>
<protein>
    <submittedName>
        <fullName evidence="1">Superoxide dismutase</fullName>
    </submittedName>
</protein>
<dbReference type="OrthoDB" id="504981at2"/>
<keyword evidence="2" id="KW-1185">Reference proteome</keyword>
<gene>
    <name evidence="1" type="ORF">C7S10_01470</name>
</gene>
<evidence type="ECO:0000313" key="2">
    <source>
        <dbReference type="Proteomes" id="UP000244867"/>
    </source>
</evidence>
<dbReference type="SUPFAM" id="SSF63825">
    <property type="entry name" value="YWTD domain"/>
    <property type="match status" value="1"/>
</dbReference>
<organism evidence="1 2">
    <name type="scientific">Nocardioides currus</name>
    <dbReference type="NCBI Taxonomy" id="2133958"/>
    <lineage>
        <taxon>Bacteria</taxon>
        <taxon>Bacillati</taxon>
        <taxon>Actinomycetota</taxon>
        <taxon>Actinomycetes</taxon>
        <taxon>Propionibacteriales</taxon>
        <taxon>Nocardioidaceae</taxon>
        <taxon>Nocardioides</taxon>
    </lineage>
</organism>
<dbReference type="RefSeq" id="WP_108342636.1">
    <property type="nucleotide sequence ID" value="NZ_PYXZ01000001.1"/>
</dbReference>
<dbReference type="InterPro" id="IPR011042">
    <property type="entry name" value="6-blade_b-propeller_TolB-like"/>
</dbReference>
<name>A0A2R7Z2R7_9ACTN</name>
<dbReference type="AlphaFoldDB" id="A0A2R7Z2R7"/>
<dbReference type="PANTHER" id="PTHR31460:SF3">
    <property type="entry name" value="MESOCENTIN"/>
    <property type="match status" value="1"/>
</dbReference>